<dbReference type="EMBL" id="JACEIK010001037">
    <property type="protein sequence ID" value="MCD7465295.1"/>
    <property type="molecule type" value="Genomic_DNA"/>
</dbReference>
<organism evidence="2 3">
    <name type="scientific">Datura stramonium</name>
    <name type="common">Jimsonweed</name>
    <name type="synonym">Common thornapple</name>
    <dbReference type="NCBI Taxonomy" id="4076"/>
    <lineage>
        <taxon>Eukaryota</taxon>
        <taxon>Viridiplantae</taxon>
        <taxon>Streptophyta</taxon>
        <taxon>Embryophyta</taxon>
        <taxon>Tracheophyta</taxon>
        <taxon>Spermatophyta</taxon>
        <taxon>Magnoliopsida</taxon>
        <taxon>eudicotyledons</taxon>
        <taxon>Gunneridae</taxon>
        <taxon>Pentapetalae</taxon>
        <taxon>asterids</taxon>
        <taxon>lamiids</taxon>
        <taxon>Solanales</taxon>
        <taxon>Solanaceae</taxon>
        <taxon>Solanoideae</taxon>
        <taxon>Datureae</taxon>
        <taxon>Datura</taxon>
    </lineage>
</organism>
<evidence type="ECO:0000313" key="3">
    <source>
        <dbReference type="Proteomes" id="UP000823775"/>
    </source>
</evidence>
<comment type="caution">
    <text evidence="2">The sequence shown here is derived from an EMBL/GenBank/DDBJ whole genome shotgun (WGS) entry which is preliminary data.</text>
</comment>
<feature type="compositionally biased region" description="Polar residues" evidence="1">
    <location>
        <begin position="35"/>
        <end position="50"/>
    </location>
</feature>
<accession>A0ABS8T2Y3</accession>
<sequence>MAAEMSNPKSGVNFLSSSLSNPKNLLRISSTVFKEPSSTAGRNQNHQFSASWEVVGEAL</sequence>
<feature type="non-terminal residue" evidence="2">
    <location>
        <position position="59"/>
    </location>
</feature>
<keyword evidence="3" id="KW-1185">Reference proteome</keyword>
<proteinExistence type="predicted"/>
<protein>
    <submittedName>
        <fullName evidence="2">Uncharacterized protein</fullName>
    </submittedName>
</protein>
<feature type="region of interest" description="Disordered" evidence="1">
    <location>
        <begin position="35"/>
        <end position="59"/>
    </location>
</feature>
<name>A0ABS8T2Y3_DATST</name>
<evidence type="ECO:0000313" key="2">
    <source>
        <dbReference type="EMBL" id="MCD7465295.1"/>
    </source>
</evidence>
<evidence type="ECO:0000256" key="1">
    <source>
        <dbReference type="SAM" id="MobiDB-lite"/>
    </source>
</evidence>
<dbReference type="Proteomes" id="UP000823775">
    <property type="component" value="Unassembled WGS sequence"/>
</dbReference>
<gene>
    <name evidence="2" type="ORF">HAX54_001005</name>
</gene>
<reference evidence="2 3" key="1">
    <citation type="journal article" date="2021" name="BMC Genomics">
        <title>Datura genome reveals duplications of psychoactive alkaloid biosynthetic genes and high mutation rate following tissue culture.</title>
        <authorList>
            <person name="Rajewski A."/>
            <person name="Carter-House D."/>
            <person name="Stajich J."/>
            <person name="Litt A."/>
        </authorList>
    </citation>
    <scope>NUCLEOTIDE SEQUENCE [LARGE SCALE GENOMIC DNA]</scope>
    <source>
        <strain evidence="2">AR-01</strain>
    </source>
</reference>